<sequence>MDHQGEEQGCCIGSLKNASASFGTPPAPRHHSGIACPAGRGDTEDDRMSYDTFHNVNIKNPTGGVEVTVNDHIPKVTAVLSPCRAYRHCMLHRVLRVVLTMTTPGRFLPSYQKQVPTETSVSGKHLRQAEAGSFQQAVARRSSVVQPAAPRGASGRRRQCGGARPPRRSSGRGTCGARQYSLGAEYFTTFTTHFVILLSFDSTSF</sequence>
<reference evidence="2" key="1">
    <citation type="submission" date="2016-07" db="EMBL/GenBank/DDBJ databases">
        <authorList>
            <person name="Bretaudeau A."/>
        </authorList>
    </citation>
    <scope>NUCLEOTIDE SEQUENCE</scope>
    <source>
        <strain evidence="2">Rice</strain>
        <tissue evidence="2">Whole body</tissue>
    </source>
</reference>
<name>A0A2H1X286_SPOFR</name>
<evidence type="ECO:0000313" key="2">
    <source>
        <dbReference type="EMBL" id="SOQ59435.1"/>
    </source>
</evidence>
<protein>
    <submittedName>
        <fullName evidence="2">SFRICE_026173</fullName>
    </submittedName>
</protein>
<dbReference type="EMBL" id="ODYU01012900">
    <property type="protein sequence ID" value="SOQ59435.1"/>
    <property type="molecule type" value="Genomic_DNA"/>
</dbReference>
<organism evidence="2">
    <name type="scientific">Spodoptera frugiperda</name>
    <name type="common">Fall armyworm</name>
    <dbReference type="NCBI Taxonomy" id="7108"/>
    <lineage>
        <taxon>Eukaryota</taxon>
        <taxon>Metazoa</taxon>
        <taxon>Ecdysozoa</taxon>
        <taxon>Arthropoda</taxon>
        <taxon>Hexapoda</taxon>
        <taxon>Insecta</taxon>
        <taxon>Pterygota</taxon>
        <taxon>Neoptera</taxon>
        <taxon>Endopterygota</taxon>
        <taxon>Lepidoptera</taxon>
        <taxon>Glossata</taxon>
        <taxon>Ditrysia</taxon>
        <taxon>Noctuoidea</taxon>
        <taxon>Noctuidae</taxon>
        <taxon>Amphipyrinae</taxon>
        <taxon>Spodoptera</taxon>
    </lineage>
</organism>
<gene>
    <name evidence="2" type="ORF">SFRICE_026173</name>
</gene>
<evidence type="ECO:0000256" key="1">
    <source>
        <dbReference type="SAM" id="MobiDB-lite"/>
    </source>
</evidence>
<dbReference type="AlphaFoldDB" id="A0A2H1X286"/>
<feature type="compositionally biased region" description="Basic residues" evidence="1">
    <location>
        <begin position="154"/>
        <end position="170"/>
    </location>
</feature>
<accession>A0A2H1X286</accession>
<proteinExistence type="predicted"/>
<feature type="region of interest" description="Disordered" evidence="1">
    <location>
        <begin position="133"/>
        <end position="175"/>
    </location>
</feature>
<feature type="region of interest" description="Disordered" evidence="1">
    <location>
        <begin position="21"/>
        <end position="45"/>
    </location>
</feature>